<evidence type="ECO:0000256" key="1">
    <source>
        <dbReference type="SAM" id="Phobius"/>
    </source>
</evidence>
<feature type="transmembrane region" description="Helical" evidence="1">
    <location>
        <begin position="41"/>
        <end position="64"/>
    </location>
</feature>
<dbReference type="RefSeq" id="WP_123868791.1">
    <property type="nucleotide sequence ID" value="NZ_CP033932.1"/>
</dbReference>
<keyword evidence="1" id="KW-0472">Membrane</keyword>
<reference evidence="3" key="1">
    <citation type="submission" date="2018-11" db="EMBL/GenBank/DDBJ databases">
        <title>Proposal to divide the Flavobacteriaceae and reorganize its genera based on Amino Acid Identity values calculated from whole genome sequences.</title>
        <authorList>
            <person name="Nicholson A.C."/>
            <person name="Gulvik C.A."/>
            <person name="Whitney A.M."/>
            <person name="Humrighouse B.W."/>
            <person name="Bell M."/>
            <person name="Holmes B."/>
            <person name="Steigerwalt A.G."/>
            <person name="Villarma A."/>
            <person name="Sheth M."/>
            <person name="Batra D."/>
            <person name="Pryor J."/>
            <person name="Bernardet J.-F."/>
            <person name="Hugo C."/>
            <person name="Kampfer P."/>
            <person name="Newman J."/>
            <person name="McQuiston J.R."/>
        </authorList>
    </citation>
    <scope>NUCLEOTIDE SEQUENCE [LARGE SCALE GENOMIC DNA]</scope>
    <source>
        <strain evidence="3">G0229</strain>
    </source>
</reference>
<dbReference type="Proteomes" id="UP000271193">
    <property type="component" value="Chromosome"/>
</dbReference>
<sequence>MLKRVLKIICNFFNPIYGLNVNEISLEKILEIQRNANKVNIILIAISGIFSVTTLVLILIFKVFKVSFGI</sequence>
<dbReference type="AlphaFoldDB" id="A0A3G6T2I7"/>
<protein>
    <submittedName>
        <fullName evidence="2">Uncharacterized protein</fullName>
    </submittedName>
</protein>
<keyword evidence="1" id="KW-0812">Transmembrane</keyword>
<evidence type="ECO:0000313" key="2">
    <source>
        <dbReference type="EMBL" id="AZB23655.1"/>
    </source>
</evidence>
<evidence type="ECO:0000313" key="3">
    <source>
        <dbReference type="Proteomes" id="UP000271193"/>
    </source>
</evidence>
<keyword evidence="1" id="KW-1133">Transmembrane helix</keyword>
<name>A0A3G6T2I7_9FLAO</name>
<dbReference type="KEGG" id="cben:EG339_02970"/>
<gene>
    <name evidence="2" type="ORF">EG339_02970</name>
</gene>
<dbReference type="GeneID" id="99063762"/>
<organism evidence="2 3">
    <name type="scientific">Chryseobacterium bernardetii</name>
    <dbReference type="NCBI Taxonomy" id="1241978"/>
    <lineage>
        <taxon>Bacteria</taxon>
        <taxon>Pseudomonadati</taxon>
        <taxon>Bacteroidota</taxon>
        <taxon>Flavobacteriia</taxon>
        <taxon>Flavobacteriales</taxon>
        <taxon>Weeksellaceae</taxon>
        <taxon>Chryseobacterium group</taxon>
        <taxon>Chryseobacterium</taxon>
    </lineage>
</organism>
<dbReference type="EMBL" id="CP033932">
    <property type="protein sequence ID" value="AZB23655.1"/>
    <property type="molecule type" value="Genomic_DNA"/>
</dbReference>
<accession>A0A3G6T2I7</accession>
<proteinExistence type="predicted"/>
<keyword evidence="3" id="KW-1185">Reference proteome</keyword>